<dbReference type="OrthoDB" id="9802472at2"/>
<name>A0A432XVN2_9GAMM</name>
<evidence type="ECO:0000313" key="3">
    <source>
        <dbReference type="EMBL" id="RUO52782.1"/>
    </source>
</evidence>
<feature type="domain" description="DNA ligase D 3'-phosphoesterase" evidence="2">
    <location>
        <begin position="42"/>
        <end position="156"/>
    </location>
</feature>
<reference evidence="4" key="1">
    <citation type="journal article" date="2018" name="Front. Microbiol.">
        <title>Genome-Based Analysis Reveals the Taxonomy and Diversity of the Family Idiomarinaceae.</title>
        <authorList>
            <person name="Liu Y."/>
            <person name="Lai Q."/>
            <person name="Shao Z."/>
        </authorList>
    </citation>
    <scope>NUCLEOTIDE SEQUENCE [LARGE SCALE GENOMIC DNA]</scope>
    <source>
        <strain evidence="4">BH195</strain>
    </source>
</reference>
<dbReference type="AlphaFoldDB" id="A0A432XVN2"/>
<dbReference type="Proteomes" id="UP000287198">
    <property type="component" value="Unassembled WGS sequence"/>
</dbReference>
<dbReference type="InterPro" id="IPR014144">
    <property type="entry name" value="LigD_PE_domain"/>
</dbReference>
<proteinExistence type="predicted"/>
<feature type="region of interest" description="Disordered" evidence="1">
    <location>
        <begin position="175"/>
        <end position="207"/>
    </location>
</feature>
<dbReference type="NCBIfam" id="TIGR02777">
    <property type="entry name" value="LigD_PE_dom"/>
    <property type="match status" value="1"/>
</dbReference>
<organism evidence="3 4">
    <name type="scientific">Pseudidiomarina halophila</name>
    <dbReference type="NCBI Taxonomy" id="1449799"/>
    <lineage>
        <taxon>Bacteria</taxon>
        <taxon>Pseudomonadati</taxon>
        <taxon>Pseudomonadota</taxon>
        <taxon>Gammaproteobacteria</taxon>
        <taxon>Alteromonadales</taxon>
        <taxon>Idiomarinaceae</taxon>
        <taxon>Pseudidiomarina</taxon>
    </lineage>
</organism>
<dbReference type="GO" id="GO:0016874">
    <property type="term" value="F:ligase activity"/>
    <property type="evidence" value="ECO:0007669"/>
    <property type="project" value="UniProtKB-KW"/>
</dbReference>
<dbReference type="PANTHER" id="PTHR39465">
    <property type="entry name" value="DNA LIGASE D, 3'-PHOSPHOESTERASE DOMAIN"/>
    <property type="match status" value="1"/>
</dbReference>
<keyword evidence="4" id="KW-1185">Reference proteome</keyword>
<keyword evidence="3" id="KW-0436">Ligase</keyword>
<gene>
    <name evidence="3" type="ORF">CWI69_06990</name>
</gene>
<evidence type="ECO:0000259" key="2">
    <source>
        <dbReference type="Pfam" id="PF13298"/>
    </source>
</evidence>
<evidence type="ECO:0000313" key="4">
    <source>
        <dbReference type="Proteomes" id="UP000287198"/>
    </source>
</evidence>
<accession>A0A432XVN2</accession>
<evidence type="ECO:0000256" key="1">
    <source>
        <dbReference type="SAM" id="MobiDB-lite"/>
    </source>
</evidence>
<dbReference type="PANTHER" id="PTHR39465:SF1">
    <property type="entry name" value="DNA LIGASE D 3'-PHOSPHOESTERASE DOMAIN-CONTAINING PROTEIN"/>
    <property type="match status" value="1"/>
</dbReference>
<feature type="compositionally biased region" description="Basic and acidic residues" evidence="1">
    <location>
        <begin position="1"/>
        <end position="27"/>
    </location>
</feature>
<dbReference type="EMBL" id="PIPW01000002">
    <property type="protein sequence ID" value="RUO52782.1"/>
    <property type="molecule type" value="Genomic_DNA"/>
</dbReference>
<sequence>MASSDKSTDGYQEKRDFRKTSEPKGDDVDFDWAEARPVFVIQKHDASNLHYDFRIEVDGVLKSWAVPKGPSTDPSEKRLALPTEDHPLDYADFEGTIPEDEYGGGTVMVWDRGCYRNLKEDNDDDDTKSIAQQLEDGHATIWLEGEKLTGGYALIRTDSGDDERWLLVKIDDDKADARRNPVSTEPDSVKTHRSLADIAEQAESDDD</sequence>
<feature type="region of interest" description="Disordered" evidence="1">
    <location>
        <begin position="1"/>
        <end position="28"/>
    </location>
</feature>
<dbReference type="Pfam" id="PF13298">
    <property type="entry name" value="LigD_N"/>
    <property type="match status" value="1"/>
</dbReference>
<dbReference type="RefSeq" id="WP_126763242.1">
    <property type="nucleotide sequence ID" value="NZ_JBHLTZ010000012.1"/>
</dbReference>
<comment type="caution">
    <text evidence="3">The sequence shown here is derived from an EMBL/GenBank/DDBJ whole genome shotgun (WGS) entry which is preliminary data.</text>
</comment>
<protein>
    <submittedName>
        <fullName evidence="3">DNA ligase</fullName>
    </submittedName>
</protein>